<organism evidence="1">
    <name type="scientific">Alexandrium andersonii</name>
    <dbReference type="NCBI Taxonomy" id="327968"/>
    <lineage>
        <taxon>Eukaryota</taxon>
        <taxon>Sar</taxon>
        <taxon>Alveolata</taxon>
        <taxon>Dinophyceae</taxon>
        <taxon>Gonyaulacales</taxon>
        <taxon>Pyrocystaceae</taxon>
        <taxon>Alexandrium</taxon>
    </lineage>
</organism>
<name>A0A7S2CP24_9DINO</name>
<dbReference type="EMBL" id="HBGQ01039769">
    <property type="protein sequence ID" value="CAD9431507.1"/>
    <property type="molecule type" value="Transcribed_RNA"/>
</dbReference>
<reference evidence="1" key="1">
    <citation type="submission" date="2021-01" db="EMBL/GenBank/DDBJ databases">
        <authorList>
            <person name="Corre E."/>
            <person name="Pelletier E."/>
            <person name="Niang G."/>
            <person name="Scheremetjew M."/>
            <person name="Finn R."/>
            <person name="Kale V."/>
            <person name="Holt S."/>
            <person name="Cochrane G."/>
            <person name="Meng A."/>
            <person name="Brown T."/>
            <person name="Cohen L."/>
        </authorList>
    </citation>
    <scope>NUCLEOTIDE SEQUENCE</scope>
    <source>
        <strain evidence="1">CCMP2222</strain>
    </source>
</reference>
<sequence length="158" mass="16548">MRSAASVVTSPFLGCPSHFKLSGGFMISFEAEEEDQGCSSQDDELEPGRCWVHFSSPACGPLSIRMLLALHGEAGDGVEGAAKVVDLGLELRADGCFGLRLDGFGDDAALADLRSAVRYGELNAAVCVAPIPEAETDGHPGGSGWIPWRPAKPSIAFL</sequence>
<proteinExistence type="predicted"/>
<accession>A0A7S2CP24</accession>
<evidence type="ECO:0000313" key="1">
    <source>
        <dbReference type="EMBL" id="CAD9431507.1"/>
    </source>
</evidence>
<dbReference type="AlphaFoldDB" id="A0A7S2CP24"/>
<gene>
    <name evidence="1" type="ORF">AAND1436_LOCUS19511</name>
</gene>
<protein>
    <submittedName>
        <fullName evidence="1">Uncharacterized protein</fullName>
    </submittedName>
</protein>